<sequence length="241" mass="26527">MYAAVDTFGNGAFTMFGEGIRAGTPVMLTCGWKTSPRMVHVQMVNFTSLSLSHEPAVKYPPLISRATLWTLQGMAQAARLGASLNLDVLQYRRKNMFYNATDGYSYNLIRNATSAQIVETILADGGKACMTPYNVFLSRISGSVGDQVEYCASHNKTVAEHYRFGNNKQFGWISVIWTTGIGILGIWAALWMSRKERVAEGMSPLGAAGGFVLARGERIDDYHSLVFRNGKVVDAHVQEVI</sequence>
<keyword evidence="1" id="KW-1133">Transmembrane helix</keyword>
<gene>
    <name evidence="2" type="ORF">FA13DRAFT_720260</name>
</gene>
<keyword evidence="1" id="KW-0472">Membrane</keyword>
<evidence type="ECO:0000313" key="3">
    <source>
        <dbReference type="Proteomes" id="UP000298030"/>
    </source>
</evidence>
<dbReference type="AlphaFoldDB" id="A0A4Y7TV48"/>
<protein>
    <submittedName>
        <fullName evidence="2">Uncharacterized protein</fullName>
    </submittedName>
</protein>
<keyword evidence="3" id="KW-1185">Reference proteome</keyword>
<dbReference type="Proteomes" id="UP000298030">
    <property type="component" value="Unassembled WGS sequence"/>
</dbReference>
<dbReference type="OrthoDB" id="2970724at2759"/>
<feature type="transmembrane region" description="Helical" evidence="1">
    <location>
        <begin position="170"/>
        <end position="192"/>
    </location>
</feature>
<dbReference type="EMBL" id="QPFP01000003">
    <property type="protein sequence ID" value="TEB38055.1"/>
    <property type="molecule type" value="Genomic_DNA"/>
</dbReference>
<name>A0A4Y7TV48_COPMI</name>
<evidence type="ECO:0000313" key="2">
    <source>
        <dbReference type="EMBL" id="TEB38055.1"/>
    </source>
</evidence>
<organism evidence="2 3">
    <name type="scientific">Coprinellus micaceus</name>
    <name type="common">Glistening ink-cap mushroom</name>
    <name type="synonym">Coprinus micaceus</name>
    <dbReference type="NCBI Taxonomy" id="71717"/>
    <lineage>
        <taxon>Eukaryota</taxon>
        <taxon>Fungi</taxon>
        <taxon>Dikarya</taxon>
        <taxon>Basidiomycota</taxon>
        <taxon>Agaricomycotina</taxon>
        <taxon>Agaricomycetes</taxon>
        <taxon>Agaricomycetidae</taxon>
        <taxon>Agaricales</taxon>
        <taxon>Agaricineae</taxon>
        <taxon>Psathyrellaceae</taxon>
        <taxon>Coprinellus</taxon>
    </lineage>
</organism>
<evidence type="ECO:0000256" key="1">
    <source>
        <dbReference type="SAM" id="Phobius"/>
    </source>
</evidence>
<proteinExistence type="predicted"/>
<accession>A0A4Y7TV48</accession>
<keyword evidence="1" id="KW-0812">Transmembrane</keyword>
<comment type="caution">
    <text evidence="2">The sequence shown here is derived from an EMBL/GenBank/DDBJ whole genome shotgun (WGS) entry which is preliminary data.</text>
</comment>
<reference evidence="2 3" key="1">
    <citation type="journal article" date="2019" name="Nat. Ecol. Evol.">
        <title>Megaphylogeny resolves global patterns of mushroom evolution.</title>
        <authorList>
            <person name="Varga T."/>
            <person name="Krizsan K."/>
            <person name="Foldi C."/>
            <person name="Dima B."/>
            <person name="Sanchez-Garcia M."/>
            <person name="Sanchez-Ramirez S."/>
            <person name="Szollosi G.J."/>
            <person name="Szarkandi J.G."/>
            <person name="Papp V."/>
            <person name="Albert L."/>
            <person name="Andreopoulos W."/>
            <person name="Angelini C."/>
            <person name="Antonin V."/>
            <person name="Barry K.W."/>
            <person name="Bougher N.L."/>
            <person name="Buchanan P."/>
            <person name="Buyck B."/>
            <person name="Bense V."/>
            <person name="Catcheside P."/>
            <person name="Chovatia M."/>
            <person name="Cooper J."/>
            <person name="Damon W."/>
            <person name="Desjardin D."/>
            <person name="Finy P."/>
            <person name="Geml J."/>
            <person name="Haridas S."/>
            <person name="Hughes K."/>
            <person name="Justo A."/>
            <person name="Karasinski D."/>
            <person name="Kautmanova I."/>
            <person name="Kiss B."/>
            <person name="Kocsube S."/>
            <person name="Kotiranta H."/>
            <person name="LaButti K.M."/>
            <person name="Lechner B.E."/>
            <person name="Liimatainen K."/>
            <person name="Lipzen A."/>
            <person name="Lukacs Z."/>
            <person name="Mihaltcheva S."/>
            <person name="Morgado L.N."/>
            <person name="Niskanen T."/>
            <person name="Noordeloos M.E."/>
            <person name="Ohm R.A."/>
            <person name="Ortiz-Santana B."/>
            <person name="Ovrebo C."/>
            <person name="Racz N."/>
            <person name="Riley R."/>
            <person name="Savchenko A."/>
            <person name="Shiryaev A."/>
            <person name="Soop K."/>
            <person name="Spirin V."/>
            <person name="Szebenyi C."/>
            <person name="Tomsovsky M."/>
            <person name="Tulloss R.E."/>
            <person name="Uehling J."/>
            <person name="Grigoriev I.V."/>
            <person name="Vagvolgyi C."/>
            <person name="Papp T."/>
            <person name="Martin F.M."/>
            <person name="Miettinen O."/>
            <person name="Hibbett D.S."/>
            <person name="Nagy L.G."/>
        </authorList>
    </citation>
    <scope>NUCLEOTIDE SEQUENCE [LARGE SCALE GENOMIC DNA]</scope>
    <source>
        <strain evidence="2 3">FP101781</strain>
    </source>
</reference>